<dbReference type="Ensembl" id="ENSPMGT00000013140.1">
    <property type="protein sequence ID" value="ENSPMGP00000012316.1"/>
    <property type="gene ID" value="ENSPMGG00000010163.1"/>
</dbReference>
<keyword evidence="3" id="KW-1185">Reference proteome</keyword>
<reference evidence="2" key="2">
    <citation type="submission" date="2025-09" db="UniProtKB">
        <authorList>
            <consortium name="Ensembl"/>
        </authorList>
    </citation>
    <scope>IDENTIFICATION</scope>
</reference>
<name>A0A3B4A735_9GOBI</name>
<protein>
    <submittedName>
        <fullName evidence="2">Uncharacterized protein</fullName>
    </submittedName>
</protein>
<dbReference type="Proteomes" id="UP000261520">
    <property type="component" value="Unplaced"/>
</dbReference>
<dbReference type="AlphaFoldDB" id="A0A3B4A735"/>
<accession>A0A3B4A735</accession>
<dbReference type="Gene3D" id="3.10.130.10">
    <property type="entry name" value="Ribonuclease A-like domain"/>
    <property type="match status" value="1"/>
</dbReference>
<feature type="region of interest" description="Disordered" evidence="1">
    <location>
        <begin position="1"/>
        <end position="44"/>
    </location>
</feature>
<sequence>MILHRQDVSVNSSPTEVTHRKHRPYMACRKRENENTGKGGTVGGNLVQNHRNFSVYICVCTNQESASPPNCHYSPQFKYGPITFACRDGYPVYSDDVNE</sequence>
<dbReference type="SUPFAM" id="SSF54076">
    <property type="entry name" value="RNase A-like"/>
    <property type="match status" value="1"/>
</dbReference>
<evidence type="ECO:0000313" key="3">
    <source>
        <dbReference type="Proteomes" id="UP000261520"/>
    </source>
</evidence>
<dbReference type="InterPro" id="IPR036816">
    <property type="entry name" value="RNaseA-like_dom_sf"/>
</dbReference>
<evidence type="ECO:0000313" key="2">
    <source>
        <dbReference type="Ensembl" id="ENSPMGP00000012316.1"/>
    </source>
</evidence>
<evidence type="ECO:0000256" key="1">
    <source>
        <dbReference type="SAM" id="MobiDB-lite"/>
    </source>
</evidence>
<proteinExistence type="predicted"/>
<organism evidence="2 3">
    <name type="scientific">Periophthalmus magnuspinnatus</name>
    <dbReference type="NCBI Taxonomy" id="409849"/>
    <lineage>
        <taxon>Eukaryota</taxon>
        <taxon>Metazoa</taxon>
        <taxon>Chordata</taxon>
        <taxon>Craniata</taxon>
        <taxon>Vertebrata</taxon>
        <taxon>Euteleostomi</taxon>
        <taxon>Actinopterygii</taxon>
        <taxon>Neopterygii</taxon>
        <taxon>Teleostei</taxon>
        <taxon>Neoteleostei</taxon>
        <taxon>Acanthomorphata</taxon>
        <taxon>Gobiaria</taxon>
        <taxon>Gobiiformes</taxon>
        <taxon>Gobioidei</taxon>
        <taxon>Gobiidae</taxon>
        <taxon>Oxudercinae</taxon>
        <taxon>Periophthalmus</taxon>
    </lineage>
</organism>
<reference evidence="2" key="1">
    <citation type="submission" date="2025-08" db="UniProtKB">
        <authorList>
            <consortium name="Ensembl"/>
        </authorList>
    </citation>
    <scope>IDENTIFICATION</scope>
</reference>